<proteinExistence type="inferred from homology"/>
<dbReference type="GO" id="GO:0016987">
    <property type="term" value="F:sigma factor activity"/>
    <property type="evidence" value="ECO:0007669"/>
    <property type="project" value="UniProtKB-KW"/>
</dbReference>
<accession>A0A919KMX7</accession>
<feature type="region of interest" description="Disordered" evidence="5">
    <location>
        <begin position="1"/>
        <end position="64"/>
    </location>
</feature>
<dbReference type="InterPro" id="IPR007627">
    <property type="entry name" value="RNA_pol_sigma70_r2"/>
</dbReference>
<dbReference type="InterPro" id="IPR013324">
    <property type="entry name" value="RNA_pol_sigma_r3/r4-like"/>
</dbReference>
<evidence type="ECO:0000259" key="7">
    <source>
        <dbReference type="Pfam" id="PF08281"/>
    </source>
</evidence>
<dbReference type="Gene3D" id="1.10.1740.10">
    <property type="match status" value="1"/>
</dbReference>
<sequence length="244" mass="26848">MPAPAQCSGPDRTSHAQQEASHARDPTAGPPVGPVPTSDGAARRPSGGGGMNTVVHLSGPQRRGPDLRELLTKVAFGDQEAFGRLYDVVAGPVLGLVRRVLRDPAQSEEVTQEVMLEVWRTAARYQPERGEVMAWVMTLAHRRAVDRVRSAQAAADRDRRAAAQAHVPAYDEVAEQVENRLEREQVRRCLKMLTELQRESVTLAYYRGCSYRETAEMLGVPLGTVKTRMRDGLIRLRDCLGVGS</sequence>
<evidence type="ECO:0000256" key="1">
    <source>
        <dbReference type="ARBA" id="ARBA00010641"/>
    </source>
</evidence>
<dbReference type="CDD" id="cd06171">
    <property type="entry name" value="Sigma70_r4"/>
    <property type="match status" value="1"/>
</dbReference>
<reference evidence="8" key="2">
    <citation type="submission" date="2020-09" db="EMBL/GenBank/DDBJ databases">
        <authorList>
            <person name="Sun Q."/>
            <person name="Ohkuma M."/>
        </authorList>
    </citation>
    <scope>NUCLEOTIDE SEQUENCE</scope>
    <source>
        <strain evidence="8">JCM 4646</strain>
    </source>
</reference>
<feature type="domain" description="RNA polymerase sigma-70 region 2" evidence="6">
    <location>
        <begin position="86"/>
        <end position="152"/>
    </location>
</feature>
<evidence type="ECO:0000313" key="8">
    <source>
        <dbReference type="EMBL" id="GHH65812.1"/>
    </source>
</evidence>
<keyword evidence="3" id="KW-0731">Sigma factor</keyword>
<reference evidence="8" key="1">
    <citation type="journal article" date="2014" name="Int. J. Syst. Evol. Microbiol.">
        <title>Complete genome sequence of Corynebacterium casei LMG S-19264T (=DSM 44701T), isolated from a smear-ripened cheese.</title>
        <authorList>
            <consortium name="US DOE Joint Genome Institute (JGI-PGF)"/>
            <person name="Walter F."/>
            <person name="Albersmeier A."/>
            <person name="Kalinowski J."/>
            <person name="Ruckert C."/>
        </authorList>
    </citation>
    <scope>NUCLEOTIDE SEQUENCE</scope>
    <source>
        <strain evidence="8">JCM 4646</strain>
    </source>
</reference>
<dbReference type="Proteomes" id="UP000617734">
    <property type="component" value="Unassembled WGS sequence"/>
</dbReference>
<dbReference type="AlphaFoldDB" id="A0A919KMX7"/>
<gene>
    <name evidence="8" type="ORF">GCM10018781_18660</name>
</gene>
<dbReference type="PANTHER" id="PTHR43133">
    <property type="entry name" value="RNA POLYMERASE ECF-TYPE SIGMA FACTO"/>
    <property type="match status" value="1"/>
</dbReference>
<dbReference type="EMBL" id="BNBO01000007">
    <property type="protein sequence ID" value="GHH65812.1"/>
    <property type="molecule type" value="Genomic_DNA"/>
</dbReference>
<evidence type="ECO:0000313" key="9">
    <source>
        <dbReference type="Proteomes" id="UP000617734"/>
    </source>
</evidence>
<organism evidence="8 9">
    <name type="scientific">Kitasatospora indigofera</name>
    <dbReference type="NCBI Taxonomy" id="67307"/>
    <lineage>
        <taxon>Bacteria</taxon>
        <taxon>Bacillati</taxon>
        <taxon>Actinomycetota</taxon>
        <taxon>Actinomycetes</taxon>
        <taxon>Kitasatosporales</taxon>
        <taxon>Streptomycetaceae</taxon>
        <taxon>Kitasatospora</taxon>
    </lineage>
</organism>
<dbReference type="Pfam" id="PF04542">
    <property type="entry name" value="Sigma70_r2"/>
    <property type="match status" value="1"/>
</dbReference>
<dbReference type="NCBIfam" id="NF007228">
    <property type="entry name" value="PRK09646.1"/>
    <property type="match status" value="1"/>
</dbReference>
<evidence type="ECO:0000256" key="4">
    <source>
        <dbReference type="ARBA" id="ARBA00023163"/>
    </source>
</evidence>
<evidence type="ECO:0000256" key="2">
    <source>
        <dbReference type="ARBA" id="ARBA00023015"/>
    </source>
</evidence>
<evidence type="ECO:0000256" key="3">
    <source>
        <dbReference type="ARBA" id="ARBA00023082"/>
    </source>
</evidence>
<comment type="caution">
    <text evidence="8">The sequence shown here is derived from an EMBL/GenBank/DDBJ whole genome shotgun (WGS) entry which is preliminary data.</text>
</comment>
<dbReference type="GO" id="GO:0003677">
    <property type="term" value="F:DNA binding"/>
    <property type="evidence" value="ECO:0007669"/>
    <property type="project" value="InterPro"/>
</dbReference>
<dbReference type="Gene3D" id="1.10.10.10">
    <property type="entry name" value="Winged helix-like DNA-binding domain superfamily/Winged helix DNA-binding domain"/>
    <property type="match status" value="1"/>
</dbReference>
<evidence type="ECO:0000256" key="5">
    <source>
        <dbReference type="SAM" id="MobiDB-lite"/>
    </source>
</evidence>
<dbReference type="NCBIfam" id="TIGR02937">
    <property type="entry name" value="sigma70-ECF"/>
    <property type="match status" value="1"/>
</dbReference>
<dbReference type="InterPro" id="IPR013249">
    <property type="entry name" value="RNA_pol_sigma70_r4_t2"/>
</dbReference>
<keyword evidence="9" id="KW-1185">Reference proteome</keyword>
<keyword evidence="4" id="KW-0804">Transcription</keyword>
<dbReference type="SUPFAM" id="SSF88946">
    <property type="entry name" value="Sigma2 domain of RNA polymerase sigma factors"/>
    <property type="match status" value="1"/>
</dbReference>
<dbReference type="PANTHER" id="PTHR43133:SF66">
    <property type="entry name" value="ECF RNA POLYMERASE SIGMA FACTOR SIGK"/>
    <property type="match status" value="1"/>
</dbReference>
<protein>
    <submittedName>
        <fullName evidence="8">RNA polymerase sigma factor SigK</fullName>
    </submittedName>
</protein>
<dbReference type="InterPro" id="IPR036388">
    <property type="entry name" value="WH-like_DNA-bd_sf"/>
</dbReference>
<dbReference type="InterPro" id="IPR014284">
    <property type="entry name" value="RNA_pol_sigma-70_dom"/>
</dbReference>
<dbReference type="SUPFAM" id="SSF88659">
    <property type="entry name" value="Sigma3 and sigma4 domains of RNA polymerase sigma factors"/>
    <property type="match status" value="1"/>
</dbReference>
<dbReference type="InterPro" id="IPR039425">
    <property type="entry name" value="RNA_pol_sigma-70-like"/>
</dbReference>
<comment type="similarity">
    <text evidence="1">Belongs to the sigma-70 factor family. ECF subfamily.</text>
</comment>
<dbReference type="Pfam" id="PF08281">
    <property type="entry name" value="Sigma70_r4_2"/>
    <property type="match status" value="1"/>
</dbReference>
<evidence type="ECO:0000259" key="6">
    <source>
        <dbReference type="Pfam" id="PF04542"/>
    </source>
</evidence>
<keyword evidence="2" id="KW-0805">Transcription regulation</keyword>
<dbReference type="GO" id="GO:0006352">
    <property type="term" value="P:DNA-templated transcription initiation"/>
    <property type="evidence" value="ECO:0007669"/>
    <property type="project" value="InterPro"/>
</dbReference>
<name>A0A919KMX7_9ACTN</name>
<dbReference type="InterPro" id="IPR013325">
    <property type="entry name" value="RNA_pol_sigma_r2"/>
</dbReference>
<feature type="domain" description="RNA polymerase sigma factor 70 region 4 type 2" evidence="7">
    <location>
        <begin position="183"/>
        <end position="236"/>
    </location>
</feature>